<feature type="signal peptide" evidence="4">
    <location>
        <begin position="1"/>
        <end position="18"/>
    </location>
</feature>
<evidence type="ECO:0000256" key="3">
    <source>
        <dbReference type="ARBA" id="ARBA00022801"/>
    </source>
</evidence>
<dbReference type="GO" id="GO:0052689">
    <property type="term" value="F:carboxylic ester hydrolase activity"/>
    <property type="evidence" value="ECO:0007669"/>
    <property type="project" value="UniProtKB-KW"/>
</dbReference>
<feature type="compositionally biased region" description="Low complexity" evidence="5">
    <location>
        <begin position="325"/>
        <end position="348"/>
    </location>
</feature>
<dbReference type="InterPro" id="IPR010126">
    <property type="entry name" value="Esterase_phb"/>
</dbReference>
<keyword evidence="4" id="KW-0119">Carbohydrate metabolism</keyword>
<evidence type="ECO:0000256" key="4">
    <source>
        <dbReference type="RuleBase" id="RU367147"/>
    </source>
</evidence>
<dbReference type="Proteomes" id="UP000044602">
    <property type="component" value="Unassembled WGS sequence"/>
</dbReference>
<reference evidence="9 10" key="1">
    <citation type="submission" date="2015-05" db="EMBL/GenBank/DDBJ databases">
        <authorList>
            <person name="Fogelqvist Johan"/>
        </authorList>
    </citation>
    <scope>NUCLEOTIDE SEQUENCE [LARGE SCALE GENOMIC DNA]</scope>
    <source>
        <strain evidence="7">VL1</strain>
        <strain evidence="8">VL2</strain>
    </source>
</reference>
<feature type="region of interest" description="Disordered" evidence="5">
    <location>
        <begin position="324"/>
        <end position="348"/>
    </location>
</feature>
<dbReference type="SUPFAM" id="SSF57180">
    <property type="entry name" value="Cellulose-binding domain"/>
    <property type="match status" value="1"/>
</dbReference>
<name>A0A0G4NBK2_VERLO</name>
<comment type="subcellular location">
    <subcellularLocation>
        <location evidence="4">Secreted</location>
    </subcellularLocation>
</comment>
<dbReference type="InterPro" id="IPR029058">
    <property type="entry name" value="AB_hydrolase_fold"/>
</dbReference>
<dbReference type="EC" id="3.1.1.-" evidence="4"/>
<dbReference type="SUPFAM" id="SSF53474">
    <property type="entry name" value="alpha/beta-Hydrolases"/>
    <property type="match status" value="2"/>
</dbReference>
<feature type="region of interest" description="Disordered" evidence="5">
    <location>
        <begin position="360"/>
        <end position="383"/>
    </location>
</feature>
<keyword evidence="4" id="KW-0624">Polysaccharide degradation</keyword>
<feature type="compositionally biased region" description="Low complexity" evidence="5">
    <location>
        <begin position="360"/>
        <end position="371"/>
    </location>
</feature>
<evidence type="ECO:0000313" key="10">
    <source>
        <dbReference type="Proteomes" id="UP000045706"/>
    </source>
</evidence>
<proteinExistence type="inferred from homology"/>
<comment type="similarity">
    <text evidence="4">Belongs to the carbohydrate esterase 1 (CE1) family.</text>
</comment>
<evidence type="ECO:0000259" key="6">
    <source>
        <dbReference type="PROSITE" id="PS51164"/>
    </source>
</evidence>
<dbReference type="Gene3D" id="3.40.50.1820">
    <property type="entry name" value="alpha/beta hydrolase"/>
    <property type="match status" value="2"/>
</dbReference>
<evidence type="ECO:0000313" key="8">
    <source>
        <dbReference type="EMBL" id="CRK43798.1"/>
    </source>
</evidence>
<dbReference type="AlphaFoldDB" id="A0A0G4NBK2"/>
<dbReference type="EMBL" id="CVQH01027749">
    <property type="protein sequence ID" value="CRK42735.1"/>
    <property type="molecule type" value="Genomic_DNA"/>
</dbReference>
<dbReference type="PROSITE" id="PS00562">
    <property type="entry name" value="CBM1_1"/>
    <property type="match status" value="1"/>
</dbReference>
<keyword evidence="3 4" id="KW-0378">Hydrolase</keyword>
<keyword evidence="9" id="KW-1185">Reference proteome</keyword>
<dbReference type="Pfam" id="PF10503">
    <property type="entry name" value="Esterase_PHB"/>
    <property type="match status" value="1"/>
</dbReference>
<dbReference type="PANTHER" id="PTHR43037:SF5">
    <property type="entry name" value="FERULOYL ESTERASE"/>
    <property type="match status" value="1"/>
</dbReference>
<keyword evidence="2 4" id="KW-0732">Signal</keyword>
<keyword evidence="1 4" id="KW-0719">Serine esterase</keyword>
<dbReference type="EMBL" id="CVQI01033606">
    <property type="protein sequence ID" value="CRK43798.1"/>
    <property type="molecule type" value="Genomic_DNA"/>
</dbReference>
<dbReference type="GO" id="GO:0005576">
    <property type="term" value="C:extracellular region"/>
    <property type="evidence" value="ECO:0007669"/>
    <property type="project" value="UniProtKB-SubCell"/>
</dbReference>
<dbReference type="InterPro" id="IPR035971">
    <property type="entry name" value="CBD_sf"/>
</dbReference>
<evidence type="ECO:0000313" key="7">
    <source>
        <dbReference type="EMBL" id="CRK42735.1"/>
    </source>
</evidence>
<comment type="function">
    <text evidence="4">Esterase involved in the hydrolysis of xylan, a major structural heterogeneous polysaccharide found in plant biomass representing the second most abundant polysaccharide in the biosphere, after cellulose.</text>
</comment>
<dbReference type="Pfam" id="PF00734">
    <property type="entry name" value="CBM_1"/>
    <property type="match status" value="1"/>
</dbReference>
<sequence>MLSRVYMLFLAFCQLCLAAEIVPRATFSEVTGFGANPTNTKMYLWVPNNLAPNPAIVVGIHWCSGNAQAFYQGSNWARLSETYGYIVIYPSTAYTASNCWDVSSQKTLTRGAGGNSDSIANMVKYVTAQYGADASRVFVTGISFCELFPVKLLNADRKKNVMAATYPDLFQAGIAYAGVPAGCFSYGTTEAGWNSTCANGQSITTPEHWAAIARAMAPGYTGRRPRMQVYHGDQDAVVFPQNYYETIKQWAGIFGYSTTPQQTISNFPRSPYNKYVFGPNLEGILGVGVSHSIDVFFDEDLKWFGFTVGLARLKLSSVTHTSLKTPATSTAGPTSTTRSTTTSTVAPPVPTTIATLTTAVTTTSRPTTTASGQAPQKRWGQCGGQNWSGPTVCESPWTCQVQNNWFHQCL</sequence>
<keyword evidence="4" id="KW-0964">Secreted</keyword>
<feature type="domain" description="CBM1" evidence="6">
    <location>
        <begin position="374"/>
        <end position="410"/>
    </location>
</feature>
<protein>
    <recommendedName>
        <fullName evidence="4">Carboxylic ester hydrolase</fullName>
        <ecNumber evidence="4">3.1.1.-</ecNumber>
    </recommendedName>
</protein>
<evidence type="ECO:0000256" key="1">
    <source>
        <dbReference type="ARBA" id="ARBA00022487"/>
    </source>
</evidence>
<dbReference type="NCBIfam" id="TIGR01840">
    <property type="entry name" value="esterase_phb"/>
    <property type="match status" value="1"/>
</dbReference>
<dbReference type="SMART" id="SM00236">
    <property type="entry name" value="fCBD"/>
    <property type="match status" value="1"/>
</dbReference>
<organism evidence="8 10">
    <name type="scientific">Verticillium longisporum</name>
    <name type="common">Verticillium dahliae var. longisporum</name>
    <dbReference type="NCBI Taxonomy" id="100787"/>
    <lineage>
        <taxon>Eukaryota</taxon>
        <taxon>Fungi</taxon>
        <taxon>Dikarya</taxon>
        <taxon>Ascomycota</taxon>
        <taxon>Pezizomycotina</taxon>
        <taxon>Sordariomycetes</taxon>
        <taxon>Hypocreomycetidae</taxon>
        <taxon>Glomerellales</taxon>
        <taxon>Plectosphaerellaceae</taxon>
        <taxon>Verticillium</taxon>
    </lineage>
</organism>
<gene>
    <name evidence="7" type="ORF">BN1708_008847</name>
    <name evidence="8" type="ORF">BN1723_005848</name>
</gene>
<dbReference type="GO" id="GO:0030248">
    <property type="term" value="F:cellulose binding"/>
    <property type="evidence" value="ECO:0007669"/>
    <property type="project" value="InterPro"/>
</dbReference>
<dbReference type="PANTHER" id="PTHR43037">
    <property type="entry name" value="UNNAMED PRODUCT-RELATED"/>
    <property type="match status" value="1"/>
</dbReference>
<dbReference type="InterPro" id="IPR050955">
    <property type="entry name" value="Plant_Biomass_Hydrol_Est"/>
</dbReference>
<dbReference type="PROSITE" id="PS51164">
    <property type="entry name" value="CBM1_2"/>
    <property type="match status" value="1"/>
</dbReference>
<dbReference type="STRING" id="100787.A0A0G4NBK2"/>
<feature type="chain" id="PRO_5007405031" description="Carboxylic ester hydrolase" evidence="4">
    <location>
        <begin position="19"/>
        <end position="410"/>
    </location>
</feature>
<evidence type="ECO:0000313" key="9">
    <source>
        <dbReference type="Proteomes" id="UP000044602"/>
    </source>
</evidence>
<accession>A0A0G4NBK2</accession>
<evidence type="ECO:0000256" key="5">
    <source>
        <dbReference type="SAM" id="MobiDB-lite"/>
    </source>
</evidence>
<dbReference type="GO" id="GO:0045493">
    <property type="term" value="P:xylan catabolic process"/>
    <property type="evidence" value="ECO:0007669"/>
    <property type="project" value="UniProtKB-UniRule"/>
</dbReference>
<evidence type="ECO:0000256" key="2">
    <source>
        <dbReference type="ARBA" id="ARBA00022729"/>
    </source>
</evidence>
<dbReference type="InterPro" id="IPR000254">
    <property type="entry name" value="CBD"/>
</dbReference>
<dbReference type="Proteomes" id="UP000045706">
    <property type="component" value="Unassembled WGS sequence"/>
</dbReference>